<gene>
    <name evidence="1" type="ORF">KIPB_007258</name>
</gene>
<dbReference type="Gene3D" id="3.40.190.10">
    <property type="entry name" value="Periplasmic binding protein-like II"/>
    <property type="match status" value="2"/>
</dbReference>
<evidence type="ECO:0000313" key="2">
    <source>
        <dbReference type="Proteomes" id="UP000265618"/>
    </source>
</evidence>
<dbReference type="Proteomes" id="UP000265618">
    <property type="component" value="Unassembled WGS sequence"/>
</dbReference>
<dbReference type="AlphaFoldDB" id="A0A9K3CYA4"/>
<dbReference type="EMBL" id="BDIP01002010">
    <property type="protein sequence ID" value="GIQ85569.1"/>
    <property type="molecule type" value="Genomic_DNA"/>
</dbReference>
<proteinExistence type="predicted"/>
<feature type="non-terminal residue" evidence="1">
    <location>
        <position position="137"/>
    </location>
</feature>
<sequence>MIGAFSTSAERATSANFSQAYFYTNTVGVYNRDKVAAYPDIASVAVRDILAGNTINGYDYSGVTVCLADDTTTYDWVTSEYPDLGDRMVSVEATDFLYFDTLVAGGCDMTVIEEALYKGFTTTSLDSDGKYTDITDS</sequence>
<evidence type="ECO:0000313" key="1">
    <source>
        <dbReference type="EMBL" id="GIQ85569.1"/>
    </source>
</evidence>
<accession>A0A9K3CYA4</accession>
<organism evidence="1 2">
    <name type="scientific">Kipferlia bialata</name>
    <dbReference type="NCBI Taxonomy" id="797122"/>
    <lineage>
        <taxon>Eukaryota</taxon>
        <taxon>Metamonada</taxon>
        <taxon>Carpediemonas-like organisms</taxon>
        <taxon>Kipferlia</taxon>
    </lineage>
</organism>
<evidence type="ECO:0008006" key="3">
    <source>
        <dbReference type="Google" id="ProtNLM"/>
    </source>
</evidence>
<name>A0A9K3CYA4_9EUKA</name>
<reference evidence="1 2" key="1">
    <citation type="journal article" date="2018" name="PLoS ONE">
        <title>The draft genome of Kipferlia bialata reveals reductive genome evolution in fornicate parasites.</title>
        <authorList>
            <person name="Tanifuji G."/>
            <person name="Takabayashi S."/>
            <person name="Kume K."/>
            <person name="Takagi M."/>
            <person name="Nakayama T."/>
            <person name="Kamikawa R."/>
            <person name="Inagaki Y."/>
            <person name="Hashimoto T."/>
        </authorList>
    </citation>
    <scope>NUCLEOTIDE SEQUENCE [LARGE SCALE GENOMIC DNA]</scope>
    <source>
        <strain evidence="1">NY0173</strain>
    </source>
</reference>
<protein>
    <recommendedName>
        <fullName evidence="3">Solute-binding protein family 3/N-terminal domain-containing protein</fullName>
    </recommendedName>
</protein>
<keyword evidence="2" id="KW-1185">Reference proteome</keyword>
<comment type="caution">
    <text evidence="1">The sequence shown here is derived from an EMBL/GenBank/DDBJ whole genome shotgun (WGS) entry which is preliminary data.</text>
</comment>
<dbReference type="SUPFAM" id="SSF53850">
    <property type="entry name" value="Periplasmic binding protein-like II"/>
    <property type="match status" value="1"/>
</dbReference>